<feature type="domain" description="Gram-positive pilin subunit D1 N-terminal" evidence="3">
    <location>
        <begin position="36"/>
        <end position="184"/>
    </location>
</feature>
<dbReference type="AlphaFoldDB" id="A0AAW8T1G7"/>
<dbReference type="Gene3D" id="2.60.40.740">
    <property type="match status" value="1"/>
</dbReference>
<feature type="domain" description="SpaA-like prealbumin fold" evidence="4">
    <location>
        <begin position="477"/>
        <end position="592"/>
    </location>
</feature>
<dbReference type="NCBIfam" id="TIGR01167">
    <property type="entry name" value="LPXTG_anchor"/>
    <property type="match status" value="1"/>
</dbReference>
<dbReference type="NCBIfam" id="TIGR04226">
    <property type="entry name" value="RrgB_K2N_iso_D2"/>
    <property type="match status" value="1"/>
</dbReference>
<accession>A0AAW8T1G7</accession>
<dbReference type="InterPro" id="IPR048052">
    <property type="entry name" value="FM1-like"/>
</dbReference>
<dbReference type="Proteomes" id="UP001249240">
    <property type="component" value="Unassembled WGS sequence"/>
</dbReference>
<dbReference type="Pfam" id="PF16555">
    <property type="entry name" value="GramPos_pilinD1"/>
    <property type="match status" value="1"/>
</dbReference>
<dbReference type="RefSeq" id="WP_010745413.1">
    <property type="nucleotide sequence ID" value="NZ_BAAAXM010000062.1"/>
</dbReference>
<protein>
    <submittedName>
        <fullName evidence="5">SpaH/EbpB family LPXTG-anchored major pilin</fullName>
    </submittedName>
</protein>
<evidence type="ECO:0000259" key="3">
    <source>
        <dbReference type="Pfam" id="PF16555"/>
    </source>
</evidence>
<gene>
    <name evidence="5" type="ORF">P7D78_16560</name>
</gene>
<evidence type="ECO:0000256" key="2">
    <source>
        <dbReference type="SAM" id="SignalP"/>
    </source>
</evidence>
<keyword evidence="1" id="KW-0472">Membrane</keyword>
<dbReference type="InterPro" id="IPR026466">
    <property type="entry name" value="Fim_isopep_form_D2_dom"/>
</dbReference>
<dbReference type="GeneID" id="67041002"/>
<dbReference type="Gene3D" id="2.60.40.10">
    <property type="entry name" value="Immunoglobulins"/>
    <property type="match status" value="3"/>
</dbReference>
<evidence type="ECO:0000313" key="5">
    <source>
        <dbReference type="EMBL" id="MDT2539747.1"/>
    </source>
</evidence>
<reference evidence="5" key="1">
    <citation type="submission" date="2023-03" db="EMBL/GenBank/DDBJ databases">
        <authorList>
            <person name="Shen W."/>
            <person name="Cai J."/>
        </authorList>
    </citation>
    <scope>NUCLEOTIDE SEQUENCE</scope>
    <source>
        <strain evidence="5">B646-2</strain>
    </source>
</reference>
<keyword evidence="1" id="KW-0812">Transmembrane</keyword>
<proteinExistence type="predicted"/>
<dbReference type="Pfam" id="PF17802">
    <property type="entry name" value="SpaA"/>
    <property type="match status" value="1"/>
</dbReference>
<dbReference type="InterPro" id="IPR013783">
    <property type="entry name" value="Ig-like_fold"/>
</dbReference>
<comment type="caution">
    <text evidence="5">The sequence shown here is derived from an EMBL/GenBank/DDBJ whole genome shotgun (WGS) entry which is preliminary data.</text>
</comment>
<name>A0AAW8T1G7_9ENTE</name>
<evidence type="ECO:0000256" key="1">
    <source>
        <dbReference type="SAM" id="Phobius"/>
    </source>
</evidence>
<feature type="signal peptide" evidence="2">
    <location>
        <begin position="1"/>
        <end position="31"/>
    </location>
</feature>
<dbReference type="EMBL" id="JARPXM010000021">
    <property type="protein sequence ID" value="MDT2539747.1"/>
    <property type="molecule type" value="Genomic_DNA"/>
</dbReference>
<feature type="transmembrane region" description="Helical" evidence="1">
    <location>
        <begin position="604"/>
        <end position="625"/>
    </location>
</feature>
<keyword evidence="1" id="KW-1133">Transmembrane helix</keyword>
<dbReference type="NCBIfam" id="NF033902">
    <property type="entry name" value="iso_D2_wall_anc"/>
    <property type="match status" value="1"/>
</dbReference>
<dbReference type="InterPro" id="IPR032364">
    <property type="entry name" value="GramPos_pilinD1_N"/>
</dbReference>
<dbReference type="InterPro" id="IPR041033">
    <property type="entry name" value="SpaA_PFL_dom_1"/>
</dbReference>
<evidence type="ECO:0000313" key="6">
    <source>
        <dbReference type="Proteomes" id="UP001249240"/>
    </source>
</evidence>
<feature type="chain" id="PRO_5043510768" evidence="2">
    <location>
        <begin position="32"/>
        <end position="634"/>
    </location>
</feature>
<organism evidence="5 6">
    <name type="scientific">Enterococcus raffinosus</name>
    <dbReference type="NCBI Taxonomy" id="71452"/>
    <lineage>
        <taxon>Bacteria</taxon>
        <taxon>Bacillati</taxon>
        <taxon>Bacillota</taxon>
        <taxon>Bacilli</taxon>
        <taxon>Lactobacillales</taxon>
        <taxon>Enterococcaceae</taxon>
        <taxon>Enterococcus</taxon>
    </lineage>
</organism>
<evidence type="ECO:0000259" key="4">
    <source>
        <dbReference type="Pfam" id="PF17802"/>
    </source>
</evidence>
<keyword evidence="2" id="KW-0732">Signal</keyword>
<sequence length="634" mass="69869">MKIKKSLILMIGLLAAVLTQGLFGSARTAEAKEPSEQTVVIHNLKYEKLPNEIQNTGDKMNDFTGEPLEGSIFTAYDVTNVYWQAYEAESGDHAAKETAAIEAAKKADTSSITGKVFPKTGADGLAERALSITSGTENAIYLIKQTTIPAGVVPAKSEPFVIGLPSRDEAGVLREKVHVYPKNELPTNDVKFIKYGIDSAGKKEVLQGAKFILKKNEGNYYNSATNQFDISEAEKDTAEVFTSDKEGIVKVEGLILSPGVYEFHEIESDVATAEKQSENSENNYKYHFKINPKVSVTVSDEWKVAKYNYYDQKLQPKELNEPFGGNLAEAYNFKVPNVEKDVDDTEVRNGQELTYTISKKIPEDVGNYQTYKLIDTFDNRLELCCSKEKILNSIKVDGGEPTGLSPQFSMTPNSNEFSITFTPANLAQHATKTLSFEATMKVKAGTDLKEIDNDVVFENSFRDSKDKQRIQTYGKRFVKVDSGTDKKLKDAEFAIKNNAGEFMQLTNETTGESVESVTGCAKNYVVNWVADEKVATKLISDENGNFGIYGLGTNEADYYTLIETKTPDGYVKLKDMSFTADGAEDNQILRVENKAKGILPMTGGMGLAGLIAIGIIGLASGILYFKKRTQLAEK</sequence>